<dbReference type="PANTHER" id="PTHR46558:SF15">
    <property type="entry name" value="HELIX-TURN-HELIX DOMAIN PROTEIN"/>
    <property type="match status" value="1"/>
</dbReference>
<evidence type="ECO:0000313" key="5">
    <source>
        <dbReference type="Proteomes" id="UP000305100"/>
    </source>
</evidence>
<feature type="domain" description="HTH cro/C1-type" evidence="3">
    <location>
        <begin position="7"/>
        <end position="61"/>
    </location>
</feature>
<feature type="transmembrane region" description="Helical" evidence="2">
    <location>
        <begin position="87"/>
        <end position="106"/>
    </location>
</feature>
<gene>
    <name evidence="4" type="ORF">FEZ41_07010</name>
</gene>
<dbReference type="OrthoDB" id="9805856at2"/>
<evidence type="ECO:0000256" key="1">
    <source>
        <dbReference type="ARBA" id="ARBA00023125"/>
    </source>
</evidence>
<dbReference type="Proteomes" id="UP000305100">
    <property type="component" value="Unassembled WGS sequence"/>
</dbReference>
<feature type="transmembrane region" description="Helical" evidence="2">
    <location>
        <begin position="141"/>
        <end position="161"/>
    </location>
</feature>
<accession>A0A5R9CWG2</accession>
<dbReference type="InterPro" id="IPR001387">
    <property type="entry name" value="Cro/C1-type_HTH"/>
</dbReference>
<proteinExistence type="predicted"/>
<dbReference type="GO" id="GO:0003677">
    <property type="term" value="F:DNA binding"/>
    <property type="evidence" value="ECO:0007669"/>
    <property type="project" value="UniProtKB-KW"/>
</dbReference>
<dbReference type="RefSeq" id="WP_008213677.1">
    <property type="nucleotide sequence ID" value="NZ_CABMOW010000143.1"/>
</dbReference>
<name>A0A5R9CWG2_9LACO</name>
<dbReference type="CDD" id="cd00093">
    <property type="entry name" value="HTH_XRE"/>
    <property type="match status" value="1"/>
</dbReference>
<evidence type="ECO:0000313" key="4">
    <source>
        <dbReference type="EMBL" id="TLQ19325.1"/>
    </source>
</evidence>
<dbReference type="SMART" id="SM00530">
    <property type="entry name" value="HTH_XRE"/>
    <property type="match status" value="1"/>
</dbReference>
<keyword evidence="1" id="KW-0238">DNA-binding</keyword>
<sequence>MDFKNKLKYYRLQQKLTQENVADHLHVSRKTISGWENGRSYPDLTEVVELCKIFHISTDELLTDSNVLNHFADQENQLNADYKVFRISYYLNVVLLLICFIHRFEIAGLKASWAPKVLVIVLIVLFTHYHHWDKFKSKIYLFKFCLTTIAILITSVILDAVNVNLLNELYNANFSTIVGNVIGEILLIMFTTISLVITLFWYPSTNNQYLIGDKSLISPLKRTFSKIRGVGK</sequence>
<feature type="transmembrane region" description="Helical" evidence="2">
    <location>
        <begin position="181"/>
        <end position="202"/>
    </location>
</feature>
<dbReference type="Gene3D" id="1.10.260.40">
    <property type="entry name" value="lambda repressor-like DNA-binding domains"/>
    <property type="match status" value="1"/>
</dbReference>
<evidence type="ECO:0000256" key="2">
    <source>
        <dbReference type="SAM" id="Phobius"/>
    </source>
</evidence>
<dbReference type="Pfam" id="PF01381">
    <property type="entry name" value="HTH_3"/>
    <property type="match status" value="1"/>
</dbReference>
<reference evidence="4 5" key="1">
    <citation type="submission" date="2019-05" db="EMBL/GenBank/DDBJ databases">
        <title>The metagenome of a microbial culture collection derived from dairy environment covers the genomic content of the human microbiome.</title>
        <authorList>
            <person name="Roder T."/>
            <person name="Wuthrich D."/>
            <person name="Sattari Z."/>
            <person name="Von Ah U."/>
            <person name="Bar C."/>
            <person name="Ronchi F."/>
            <person name="Macpherson A.J."/>
            <person name="Ganal-Vonarburg S.C."/>
            <person name="Bruggmann R."/>
            <person name="Vergeres G."/>
        </authorList>
    </citation>
    <scope>NUCLEOTIDE SEQUENCE [LARGE SCALE GENOMIC DNA]</scope>
    <source>
        <strain evidence="4 5">FAM 1079</strain>
    </source>
</reference>
<dbReference type="PROSITE" id="PS50943">
    <property type="entry name" value="HTH_CROC1"/>
    <property type="match status" value="1"/>
</dbReference>
<organism evidence="4 5">
    <name type="scientific">Lentilactobacillus parafarraginis</name>
    <dbReference type="NCBI Taxonomy" id="390842"/>
    <lineage>
        <taxon>Bacteria</taxon>
        <taxon>Bacillati</taxon>
        <taxon>Bacillota</taxon>
        <taxon>Bacilli</taxon>
        <taxon>Lactobacillales</taxon>
        <taxon>Lactobacillaceae</taxon>
        <taxon>Lentilactobacillus</taxon>
    </lineage>
</organism>
<dbReference type="InterPro" id="IPR010982">
    <property type="entry name" value="Lambda_DNA-bd_dom_sf"/>
</dbReference>
<dbReference type="AlphaFoldDB" id="A0A5R9CWG2"/>
<keyword evidence="2" id="KW-1133">Transmembrane helix</keyword>
<dbReference type="PANTHER" id="PTHR46558">
    <property type="entry name" value="TRACRIPTIONAL REGULATORY PROTEIN-RELATED-RELATED"/>
    <property type="match status" value="1"/>
</dbReference>
<dbReference type="SUPFAM" id="SSF47413">
    <property type="entry name" value="lambda repressor-like DNA-binding domains"/>
    <property type="match status" value="1"/>
</dbReference>
<keyword evidence="2" id="KW-0472">Membrane</keyword>
<feature type="transmembrane region" description="Helical" evidence="2">
    <location>
        <begin position="112"/>
        <end position="129"/>
    </location>
</feature>
<evidence type="ECO:0000259" key="3">
    <source>
        <dbReference type="PROSITE" id="PS50943"/>
    </source>
</evidence>
<protein>
    <submittedName>
        <fullName evidence="4">Helix-turn-helix transcriptional regulator</fullName>
    </submittedName>
</protein>
<dbReference type="EMBL" id="VBSX01000014">
    <property type="protein sequence ID" value="TLQ19325.1"/>
    <property type="molecule type" value="Genomic_DNA"/>
</dbReference>
<keyword evidence="2" id="KW-0812">Transmembrane</keyword>
<comment type="caution">
    <text evidence="4">The sequence shown here is derived from an EMBL/GenBank/DDBJ whole genome shotgun (WGS) entry which is preliminary data.</text>
</comment>